<feature type="transmembrane region" description="Helical" evidence="1">
    <location>
        <begin position="160"/>
        <end position="180"/>
    </location>
</feature>
<dbReference type="RefSeq" id="WP_086450299.1">
    <property type="nucleotide sequence ID" value="NZ_MSPP01000001.1"/>
</dbReference>
<keyword evidence="1" id="KW-0472">Membrane</keyword>
<organism evidence="2 3">
    <name type="scientific">Marivivens niveibacter</name>
    <dbReference type="NCBI Taxonomy" id="1930667"/>
    <lineage>
        <taxon>Bacteria</taxon>
        <taxon>Pseudomonadati</taxon>
        <taxon>Pseudomonadota</taxon>
        <taxon>Alphaproteobacteria</taxon>
        <taxon>Rhodobacterales</taxon>
        <taxon>Paracoccaceae</taxon>
        <taxon>Marivivens group</taxon>
        <taxon>Marivivens</taxon>
    </lineage>
</organism>
<gene>
    <name evidence="2" type="ORF">BVC71_03950</name>
</gene>
<sequence length="233" mass="25226">MQRLLPYITALFTATFVLAPLVTAPFTGYEADQIPVFMDQPPIQPAGYAFSIWGLIYSWLVLSAVYGLIKRRYDGAWQITRGPLALSLALGTLWLAIANATVIWATVIIVIMAGLAILALLRSPFKDRWWLKVPVGLYAGWLTAASCVSFAIMIAGYDIMSYQAASILFLIIAMIAAIAIKLMPPSGIAYGAAVIWALVGVIMQNSTDNLVMSVLSVIGILAIAAVIIRRDFA</sequence>
<dbReference type="Gene3D" id="1.20.1260.100">
    <property type="entry name" value="TspO/MBR protein"/>
    <property type="match status" value="1"/>
</dbReference>
<dbReference type="OrthoDB" id="5189031at2"/>
<feature type="transmembrane region" description="Helical" evidence="1">
    <location>
        <begin position="187"/>
        <end position="204"/>
    </location>
</feature>
<accession>A0A251X1P7</accession>
<keyword evidence="3" id="KW-1185">Reference proteome</keyword>
<reference evidence="2 3" key="1">
    <citation type="submission" date="2016-12" db="EMBL/GenBank/DDBJ databases">
        <title>The draft genome sequence of HSLHS2.</title>
        <authorList>
            <person name="Hu D."/>
            <person name="Wang L."/>
            <person name="Shao Z."/>
        </authorList>
    </citation>
    <scope>NUCLEOTIDE SEQUENCE [LARGE SCALE GENOMIC DNA]</scope>
    <source>
        <strain evidence="2">MCCC 1A06712</strain>
    </source>
</reference>
<dbReference type="PANTHER" id="PTHR33802:SF1">
    <property type="entry name" value="XK-RELATED PROTEIN"/>
    <property type="match status" value="1"/>
</dbReference>
<dbReference type="EMBL" id="MSPP01000001">
    <property type="protein sequence ID" value="OUD10650.1"/>
    <property type="molecule type" value="Genomic_DNA"/>
</dbReference>
<dbReference type="InterPro" id="IPR038330">
    <property type="entry name" value="TspO/MBR-related_sf"/>
</dbReference>
<feature type="transmembrane region" description="Helical" evidence="1">
    <location>
        <begin position="210"/>
        <end position="228"/>
    </location>
</feature>
<evidence type="ECO:0000313" key="3">
    <source>
        <dbReference type="Proteomes" id="UP000194664"/>
    </source>
</evidence>
<feature type="transmembrane region" description="Helical" evidence="1">
    <location>
        <begin position="47"/>
        <end position="69"/>
    </location>
</feature>
<dbReference type="AlphaFoldDB" id="A0A251X1P7"/>
<protein>
    <submittedName>
        <fullName evidence="2">Uncharacterized protein</fullName>
    </submittedName>
</protein>
<proteinExistence type="predicted"/>
<evidence type="ECO:0000256" key="1">
    <source>
        <dbReference type="SAM" id="Phobius"/>
    </source>
</evidence>
<comment type="caution">
    <text evidence="2">The sequence shown here is derived from an EMBL/GenBank/DDBJ whole genome shotgun (WGS) entry which is preliminary data.</text>
</comment>
<keyword evidence="1" id="KW-1133">Transmembrane helix</keyword>
<feature type="transmembrane region" description="Helical" evidence="1">
    <location>
        <begin position="103"/>
        <end position="121"/>
    </location>
</feature>
<keyword evidence="1" id="KW-0812">Transmembrane</keyword>
<dbReference type="Proteomes" id="UP000194664">
    <property type="component" value="Unassembled WGS sequence"/>
</dbReference>
<feature type="transmembrane region" description="Helical" evidence="1">
    <location>
        <begin position="81"/>
        <end position="97"/>
    </location>
</feature>
<feature type="transmembrane region" description="Helical" evidence="1">
    <location>
        <begin position="133"/>
        <end position="154"/>
    </location>
</feature>
<evidence type="ECO:0000313" key="2">
    <source>
        <dbReference type="EMBL" id="OUD10650.1"/>
    </source>
</evidence>
<name>A0A251X1P7_9RHOB</name>
<dbReference type="PANTHER" id="PTHR33802">
    <property type="entry name" value="SI:CH211-161H7.5-RELATED"/>
    <property type="match status" value="1"/>
</dbReference>